<feature type="domain" description="Cobalamin-independent methionine synthase MetE C-terminal/archaeal" evidence="1">
    <location>
        <begin position="145"/>
        <end position="321"/>
    </location>
</feature>
<organism evidence="2 3">
    <name type="scientific">Handelsmanbacteria sp. (strain RIFCSPLOWO2_12_FULL_64_10)</name>
    <dbReference type="NCBI Taxonomy" id="1817868"/>
    <lineage>
        <taxon>Bacteria</taxon>
        <taxon>Candidatus Handelsmaniibacteriota</taxon>
    </lineage>
</organism>
<dbReference type="GO" id="GO:0008270">
    <property type="term" value="F:zinc ion binding"/>
    <property type="evidence" value="ECO:0007669"/>
    <property type="project" value="InterPro"/>
</dbReference>
<dbReference type="CDD" id="cd03311">
    <property type="entry name" value="CIMS_C_terminal_like"/>
    <property type="match status" value="1"/>
</dbReference>
<proteinExistence type="predicted"/>
<dbReference type="GO" id="GO:0003871">
    <property type="term" value="F:5-methyltetrahydropteroyltriglutamate-homocysteine S-methyltransferase activity"/>
    <property type="evidence" value="ECO:0007669"/>
    <property type="project" value="InterPro"/>
</dbReference>
<feature type="non-terminal residue" evidence="2">
    <location>
        <position position="1"/>
    </location>
</feature>
<dbReference type="SUPFAM" id="SSF51726">
    <property type="entry name" value="UROD/MetE-like"/>
    <property type="match status" value="1"/>
</dbReference>
<dbReference type="Pfam" id="PF01717">
    <property type="entry name" value="Meth_synt_2"/>
    <property type="match status" value="1"/>
</dbReference>
<dbReference type="GO" id="GO:0009086">
    <property type="term" value="P:methionine biosynthetic process"/>
    <property type="evidence" value="ECO:0007669"/>
    <property type="project" value="InterPro"/>
</dbReference>
<dbReference type="AlphaFoldDB" id="A0A1F6CTS3"/>
<dbReference type="InterPro" id="IPR002629">
    <property type="entry name" value="Met_Synth_C/arc"/>
</dbReference>
<dbReference type="PANTHER" id="PTHR43844">
    <property type="entry name" value="METHIONINE SYNTHASE"/>
    <property type="match status" value="1"/>
</dbReference>
<evidence type="ECO:0000313" key="2">
    <source>
        <dbReference type="EMBL" id="OGG52568.1"/>
    </source>
</evidence>
<sequence>RAAYEAALKDAVDDVVERQVSLGIDVVDDGEYSKRGFSVYANERLAGYETRLATRRIPWEGSREFLAFPDFYRSNRPHGAGTVVQANAMVCTGPVSYKGQAQLRRDLENLRAAVDAHGAVEAFVPAVSPVDVAGNQRNEYYGSDEEFLYAIAEAMNEEYRAIVDAGFVVQIDDPQLLTYFVKNPSLDGAAYLKWVAAQIEAINFALKGVPEDRVRYHTCYGINMGPRVHEVELKDVLDFILRINAGGYSFEAANPRHEHEWQLWKETKLPEGKVLIPGVITHSSVVVEHSELVAERILRYAGLVGRENVIAGGDCGFGTQASATPEVHPSIVWAKFEALVAGARIASKVLWG</sequence>
<dbReference type="Proteomes" id="UP000178606">
    <property type="component" value="Unassembled WGS sequence"/>
</dbReference>
<name>A0A1F6CTS3_HANXR</name>
<comment type="caution">
    <text evidence="2">The sequence shown here is derived from an EMBL/GenBank/DDBJ whole genome shotgun (WGS) entry which is preliminary data.</text>
</comment>
<gene>
    <name evidence="2" type="ORF">A3F84_12050</name>
</gene>
<evidence type="ECO:0000259" key="1">
    <source>
        <dbReference type="Pfam" id="PF01717"/>
    </source>
</evidence>
<dbReference type="PANTHER" id="PTHR43844:SF2">
    <property type="entry name" value="SYNTHASE, VITAMIN-B12 INDEPENDENT, PUTATIVE (AFU_ORTHOLOGUE AFUA_3G12060)-RELATED"/>
    <property type="match status" value="1"/>
</dbReference>
<protein>
    <submittedName>
        <fullName evidence="2">Methionine synthase</fullName>
    </submittedName>
</protein>
<dbReference type="EMBL" id="MFKF01000139">
    <property type="protein sequence ID" value="OGG52568.1"/>
    <property type="molecule type" value="Genomic_DNA"/>
</dbReference>
<reference evidence="2 3" key="1">
    <citation type="journal article" date="2016" name="Nat. Commun.">
        <title>Thousands of microbial genomes shed light on interconnected biogeochemical processes in an aquifer system.</title>
        <authorList>
            <person name="Anantharaman K."/>
            <person name="Brown C.T."/>
            <person name="Hug L.A."/>
            <person name="Sharon I."/>
            <person name="Castelle C.J."/>
            <person name="Probst A.J."/>
            <person name="Thomas B.C."/>
            <person name="Singh A."/>
            <person name="Wilkins M.J."/>
            <person name="Karaoz U."/>
            <person name="Brodie E.L."/>
            <person name="Williams K.H."/>
            <person name="Hubbard S.S."/>
            <person name="Banfield J.F."/>
        </authorList>
    </citation>
    <scope>NUCLEOTIDE SEQUENCE [LARGE SCALE GENOMIC DNA]</scope>
    <source>
        <strain evidence="3">RIFCSPLOWO2_12_FULL_64_10</strain>
    </source>
</reference>
<dbReference type="Gene3D" id="3.20.20.210">
    <property type="match status" value="1"/>
</dbReference>
<dbReference type="InterPro" id="IPR038071">
    <property type="entry name" value="UROD/MetE-like_sf"/>
</dbReference>
<accession>A0A1F6CTS3</accession>
<evidence type="ECO:0000313" key="3">
    <source>
        <dbReference type="Proteomes" id="UP000178606"/>
    </source>
</evidence>